<dbReference type="GO" id="GO:0003677">
    <property type="term" value="F:DNA binding"/>
    <property type="evidence" value="ECO:0007669"/>
    <property type="project" value="UniProtKB-UniRule"/>
</dbReference>
<dbReference type="PROSITE" id="PS50977">
    <property type="entry name" value="HTH_TETR_2"/>
    <property type="match status" value="1"/>
</dbReference>
<dbReference type="InterPro" id="IPR001647">
    <property type="entry name" value="HTH_TetR"/>
</dbReference>
<dbReference type="Proteomes" id="UP000187465">
    <property type="component" value="Unassembled WGS sequence"/>
</dbReference>
<evidence type="ECO:0000256" key="1">
    <source>
        <dbReference type="ARBA" id="ARBA00023125"/>
    </source>
</evidence>
<comment type="caution">
    <text evidence="2">The sequence shown here is derived from an EMBL/GenBank/DDBJ whole genome shotgun (WGS) entry which is preliminary data.</text>
</comment>
<proteinExistence type="predicted"/>
<protein>
    <submittedName>
        <fullName evidence="2">TetR family transcriptional regulator</fullName>
    </submittedName>
</protein>
<dbReference type="InterPro" id="IPR009057">
    <property type="entry name" value="Homeodomain-like_sf"/>
</dbReference>
<dbReference type="RefSeq" id="WP_036686703.1">
    <property type="nucleotide sequence ID" value="NZ_CP009428.1"/>
</dbReference>
<dbReference type="EMBL" id="MKQP01000054">
    <property type="protein sequence ID" value="OMD24177.1"/>
    <property type="molecule type" value="Genomic_DNA"/>
</dbReference>
<evidence type="ECO:0000313" key="2">
    <source>
        <dbReference type="EMBL" id="OMD24177.1"/>
    </source>
</evidence>
<keyword evidence="1" id="KW-0238">DNA-binding</keyword>
<sequence>MIKQTLRDFKKEATEKALAEAAFELALEHGLDGFVVEDIVQKAGYSRRTFANYFTCKEEAVAMGAVTVRNTNEYEELLTKIPENASLLDTLYQLIKMQLTAELIGRLRELSLLSRKFPALEPHYLRAIHLTQTGAQKTLLHLSNGKYDEVYTYLLINSVYGTVLPLIDGKLNVLLPGQTTSDDPSPETLTFDQFLETIYGYLRNGF</sequence>
<organism evidence="2 3">
    <name type="scientific">Paenibacillus odorifer</name>
    <dbReference type="NCBI Taxonomy" id="189426"/>
    <lineage>
        <taxon>Bacteria</taxon>
        <taxon>Bacillati</taxon>
        <taxon>Bacillota</taxon>
        <taxon>Bacilli</taxon>
        <taxon>Bacillales</taxon>
        <taxon>Paenibacillaceae</taxon>
        <taxon>Paenibacillus</taxon>
    </lineage>
</organism>
<gene>
    <name evidence="2" type="ORF">BJP51_29985</name>
</gene>
<dbReference type="SUPFAM" id="SSF46689">
    <property type="entry name" value="Homeodomain-like"/>
    <property type="match status" value="1"/>
</dbReference>
<dbReference type="KEGG" id="pod:PODO_13660"/>
<reference evidence="2 3" key="1">
    <citation type="submission" date="2016-10" db="EMBL/GenBank/DDBJ databases">
        <title>Paenibacillus species isolates.</title>
        <authorList>
            <person name="Beno S.M."/>
        </authorList>
    </citation>
    <scope>NUCLEOTIDE SEQUENCE [LARGE SCALE GENOMIC DNA]</scope>
    <source>
        <strain evidence="2 3">FSL H7-0604</strain>
    </source>
</reference>
<dbReference type="AlphaFoldDB" id="A0A1R0WY91"/>
<accession>A0A1R0WY91</accession>
<dbReference type="GeneID" id="31571242"/>
<dbReference type="Pfam" id="PF00440">
    <property type="entry name" value="TetR_N"/>
    <property type="match status" value="1"/>
</dbReference>
<name>A0A1R0WY91_9BACL</name>
<evidence type="ECO:0000313" key="3">
    <source>
        <dbReference type="Proteomes" id="UP000187465"/>
    </source>
</evidence>
<dbReference type="Gene3D" id="1.10.357.10">
    <property type="entry name" value="Tetracycline Repressor, domain 2"/>
    <property type="match status" value="1"/>
</dbReference>